<reference evidence="2 3" key="1">
    <citation type="journal article" date="2018" name="Elife">
        <title>Discovery and characterization of a prevalent human gut bacterial enzyme sufficient for the inactivation of a family of plant toxins.</title>
        <authorList>
            <person name="Koppel N."/>
            <person name="Bisanz J.E."/>
            <person name="Pandelia M.E."/>
            <person name="Turnbaugh P.J."/>
            <person name="Balskus E.P."/>
        </authorList>
    </citation>
    <scope>NUCLEOTIDE SEQUENCE [LARGE SCALE GENOMIC DNA]</scope>
    <source>
        <strain evidence="2 3">W1 BHI 6</strain>
    </source>
</reference>
<proteinExistence type="predicted"/>
<organism evidence="2 3">
    <name type="scientific">Eggerthella lenta</name>
    <name type="common">Eubacterium lentum</name>
    <dbReference type="NCBI Taxonomy" id="84112"/>
    <lineage>
        <taxon>Bacteria</taxon>
        <taxon>Bacillati</taxon>
        <taxon>Actinomycetota</taxon>
        <taxon>Coriobacteriia</taxon>
        <taxon>Eggerthellales</taxon>
        <taxon>Eggerthellaceae</taxon>
        <taxon>Eggerthella</taxon>
    </lineage>
</organism>
<feature type="domain" description="Nif11" evidence="1">
    <location>
        <begin position="2"/>
        <end position="53"/>
    </location>
</feature>
<dbReference type="EMBL" id="PPTU01000007">
    <property type="protein sequence ID" value="RDB71214.1"/>
    <property type="molecule type" value="Genomic_DNA"/>
</dbReference>
<dbReference type="NCBIfam" id="TIGR03798">
    <property type="entry name" value="leader_Nif11"/>
    <property type="match status" value="1"/>
</dbReference>
<protein>
    <recommendedName>
        <fullName evidence="1">Nif11 domain-containing protein</fullName>
    </recommendedName>
</protein>
<sequence length="104" mass="11217">MKKDAKEFIAKASGDEELRKRLDALMNLPENERAGKAAVIAQDAGFDVAAEDFAPVEAELDLDELNAVAGGIDFPKDLDCFCAYDGWGPKWGFRDGTCSLCSGL</sequence>
<dbReference type="InterPro" id="IPR012903">
    <property type="entry name" value="Nif11"/>
</dbReference>
<evidence type="ECO:0000313" key="3">
    <source>
        <dbReference type="Proteomes" id="UP000253970"/>
    </source>
</evidence>
<evidence type="ECO:0000313" key="2">
    <source>
        <dbReference type="EMBL" id="RDB71214.1"/>
    </source>
</evidence>
<accession>A0A369MGY5</accession>
<dbReference type="Proteomes" id="UP000253970">
    <property type="component" value="Unassembled WGS sequence"/>
</dbReference>
<name>A0A369MGY5_EGGLN</name>
<dbReference type="AlphaFoldDB" id="A0A369MGY5"/>
<dbReference type="RefSeq" id="WP_114533527.1">
    <property type="nucleotide sequence ID" value="NZ_JAQDVM010000008.1"/>
</dbReference>
<gene>
    <name evidence="2" type="ORF">C1875_05890</name>
</gene>
<dbReference type="Pfam" id="PF07862">
    <property type="entry name" value="Nif11"/>
    <property type="match status" value="1"/>
</dbReference>
<evidence type="ECO:0000259" key="1">
    <source>
        <dbReference type="Pfam" id="PF07862"/>
    </source>
</evidence>
<comment type="caution">
    <text evidence="2">The sequence shown here is derived from an EMBL/GenBank/DDBJ whole genome shotgun (WGS) entry which is preliminary data.</text>
</comment>
<dbReference type="InterPro" id="IPR022516">
    <property type="entry name" value="CHP03798_Ocin"/>
</dbReference>